<dbReference type="EMBL" id="JARIHO010000007">
    <property type="protein sequence ID" value="KAJ7357995.1"/>
    <property type="molecule type" value="Genomic_DNA"/>
</dbReference>
<evidence type="ECO:0000256" key="5">
    <source>
        <dbReference type="ARBA" id="ARBA00023033"/>
    </source>
</evidence>
<dbReference type="PRINTS" id="PR00420">
    <property type="entry name" value="RNGMNOXGNASE"/>
</dbReference>
<dbReference type="SUPFAM" id="SSF54373">
    <property type="entry name" value="FAD-linked reductases, C-terminal domain"/>
    <property type="match status" value="1"/>
</dbReference>
<comment type="similarity">
    <text evidence="1">Belongs to the paxM FAD-dependent monooxygenase family.</text>
</comment>
<proteinExistence type="inferred from homology"/>
<accession>A0AAD7AGM1</accession>
<dbReference type="InterPro" id="IPR002938">
    <property type="entry name" value="FAD-bd"/>
</dbReference>
<keyword evidence="8" id="KW-1185">Reference proteome</keyword>
<gene>
    <name evidence="7" type="ORF">DFH08DRAFT_953194</name>
</gene>
<sequence length="410" mass="44910">MTYEDSPQPLKVSVVGAGIGGLAAAIALRRNGHLVQVFETSENKTEIGAGIGVQVNALRVLEHLGLARENVKGVSYDGITTYDAHSGEGVARRWLLPEMDQNRSILCHRKDMHDELMRLAVGKGEGPPVRIHLGGKVIQCSPEDGTITLNGGEIVHADLVVGADGLHSTIRTSVLGHVQTAPPSGLSCFRSLIDASKLRDIDDAEWLTGGLSGMRGLPIKGEDFRMLAMYTCRTGSLVNLVALYADPHQDDPDWSAVGTREELLQRFHDIHPKFLALLALADNPILRWQLRVLPLLDTWIRGRAALLGDAAHATLPTLGQGAALAVEEAGALGCLLPRGTRREDVPRRLEAYQTLRKPRGDYVNREALDQTTEPSKRGLYFRSHEVQSYLLGHNAIKEAQEYYEKHFSRA</sequence>
<keyword evidence="3" id="KW-0274">FAD</keyword>
<dbReference type="AlphaFoldDB" id="A0AAD7AGM1"/>
<dbReference type="InterPro" id="IPR050493">
    <property type="entry name" value="FAD-dep_Monooxygenase_BioMet"/>
</dbReference>
<keyword evidence="5" id="KW-0503">Monooxygenase</keyword>
<dbReference type="Gene3D" id="3.50.50.60">
    <property type="entry name" value="FAD/NAD(P)-binding domain"/>
    <property type="match status" value="1"/>
</dbReference>
<evidence type="ECO:0000259" key="6">
    <source>
        <dbReference type="Pfam" id="PF01494"/>
    </source>
</evidence>
<evidence type="ECO:0000256" key="1">
    <source>
        <dbReference type="ARBA" id="ARBA00007992"/>
    </source>
</evidence>
<dbReference type="PANTHER" id="PTHR13789:SF309">
    <property type="entry name" value="PUTATIVE (AFU_ORTHOLOGUE AFUA_6G14510)-RELATED"/>
    <property type="match status" value="1"/>
</dbReference>
<dbReference type="GO" id="GO:0004497">
    <property type="term" value="F:monooxygenase activity"/>
    <property type="evidence" value="ECO:0007669"/>
    <property type="project" value="UniProtKB-KW"/>
</dbReference>
<dbReference type="Pfam" id="PF01494">
    <property type="entry name" value="FAD_binding_3"/>
    <property type="match status" value="1"/>
</dbReference>
<dbReference type="InterPro" id="IPR036188">
    <property type="entry name" value="FAD/NAD-bd_sf"/>
</dbReference>
<dbReference type="SUPFAM" id="SSF51905">
    <property type="entry name" value="FAD/NAD(P)-binding domain"/>
    <property type="match status" value="1"/>
</dbReference>
<reference evidence="7" key="1">
    <citation type="submission" date="2023-03" db="EMBL/GenBank/DDBJ databases">
        <title>Massive genome expansion in bonnet fungi (Mycena s.s.) driven by repeated elements and novel gene families across ecological guilds.</title>
        <authorList>
            <consortium name="Lawrence Berkeley National Laboratory"/>
            <person name="Harder C.B."/>
            <person name="Miyauchi S."/>
            <person name="Viragh M."/>
            <person name="Kuo A."/>
            <person name="Thoen E."/>
            <person name="Andreopoulos B."/>
            <person name="Lu D."/>
            <person name="Skrede I."/>
            <person name="Drula E."/>
            <person name="Henrissat B."/>
            <person name="Morin E."/>
            <person name="Kohler A."/>
            <person name="Barry K."/>
            <person name="LaButti K."/>
            <person name="Morin E."/>
            <person name="Salamov A."/>
            <person name="Lipzen A."/>
            <person name="Mereny Z."/>
            <person name="Hegedus B."/>
            <person name="Baldrian P."/>
            <person name="Stursova M."/>
            <person name="Weitz H."/>
            <person name="Taylor A."/>
            <person name="Grigoriev I.V."/>
            <person name="Nagy L.G."/>
            <person name="Martin F."/>
            <person name="Kauserud H."/>
        </authorList>
    </citation>
    <scope>NUCLEOTIDE SEQUENCE</scope>
    <source>
        <strain evidence="7">CBHHK002</strain>
    </source>
</reference>
<name>A0AAD7AGM1_9AGAR</name>
<evidence type="ECO:0000256" key="3">
    <source>
        <dbReference type="ARBA" id="ARBA00022827"/>
    </source>
</evidence>
<keyword evidence="4" id="KW-0560">Oxidoreductase</keyword>
<feature type="domain" description="FAD-binding" evidence="6">
    <location>
        <begin position="11"/>
        <end position="364"/>
    </location>
</feature>
<protein>
    <submittedName>
        <fullName evidence="7">FAD/NAD(P)-binding domain-containing protein</fullName>
    </submittedName>
</protein>
<evidence type="ECO:0000256" key="2">
    <source>
        <dbReference type="ARBA" id="ARBA00022630"/>
    </source>
</evidence>
<comment type="caution">
    <text evidence="7">The sequence shown here is derived from an EMBL/GenBank/DDBJ whole genome shotgun (WGS) entry which is preliminary data.</text>
</comment>
<evidence type="ECO:0000313" key="7">
    <source>
        <dbReference type="EMBL" id="KAJ7357995.1"/>
    </source>
</evidence>
<dbReference type="GO" id="GO:0071949">
    <property type="term" value="F:FAD binding"/>
    <property type="evidence" value="ECO:0007669"/>
    <property type="project" value="InterPro"/>
</dbReference>
<evidence type="ECO:0000313" key="8">
    <source>
        <dbReference type="Proteomes" id="UP001218218"/>
    </source>
</evidence>
<organism evidence="7 8">
    <name type="scientific">Mycena albidolilacea</name>
    <dbReference type="NCBI Taxonomy" id="1033008"/>
    <lineage>
        <taxon>Eukaryota</taxon>
        <taxon>Fungi</taxon>
        <taxon>Dikarya</taxon>
        <taxon>Basidiomycota</taxon>
        <taxon>Agaricomycotina</taxon>
        <taxon>Agaricomycetes</taxon>
        <taxon>Agaricomycetidae</taxon>
        <taxon>Agaricales</taxon>
        <taxon>Marasmiineae</taxon>
        <taxon>Mycenaceae</taxon>
        <taxon>Mycena</taxon>
    </lineage>
</organism>
<keyword evidence="2" id="KW-0285">Flavoprotein</keyword>
<evidence type="ECO:0000256" key="4">
    <source>
        <dbReference type="ARBA" id="ARBA00023002"/>
    </source>
</evidence>
<dbReference type="Proteomes" id="UP001218218">
    <property type="component" value="Unassembled WGS sequence"/>
</dbReference>
<dbReference type="PANTHER" id="PTHR13789">
    <property type="entry name" value="MONOOXYGENASE"/>
    <property type="match status" value="1"/>
</dbReference>